<accession>A0ACB9IGF8</accession>
<dbReference type="EMBL" id="CM042025">
    <property type="protein sequence ID" value="KAI3806886.1"/>
    <property type="molecule type" value="Genomic_DNA"/>
</dbReference>
<proteinExistence type="predicted"/>
<evidence type="ECO:0000313" key="2">
    <source>
        <dbReference type="Proteomes" id="UP001056120"/>
    </source>
</evidence>
<comment type="caution">
    <text evidence="1">The sequence shown here is derived from an EMBL/GenBank/DDBJ whole genome shotgun (WGS) entry which is preliminary data.</text>
</comment>
<keyword evidence="2" id="KW-1185">Reference proteome</keyword>
<dbReference type="Proteomes" id="UP001056120">
    <property type="component" value="Linkage Group LG08"/>
</dbReference>
<reference evidence="1 2" key="2">
    <citation type="journal article" date="2022" name="Mol. Ecol. Resour.">
        <title>The genomes of chicory, endive, great burdock and yacon provide insights into Asteraceae paleo-polyploidization history and plant inulin production.</title>
        <authorList>
            <person name="Fan W."/>
            <person name="Wang S."/>
            <person name="Wang H."/>
            <person name="Wang A."/>
            <person name="Jiang F."/>
            <person name="Liu H."/>
            <person name="Zhao H."/>
            <person name="Xu D."/>
            <person name="Zhang Y."/>
        </authorList>
    </citation>
    <scope>NUCLEOTIDE SEQUENCE [LARGE SCALE GENOMIC DNA]</scope>
    <source>
        <strain evidence="2">cv. Yunnan</strain>
        <tissue evidence="1">Leaves</tissue>
    </source>
</reference>
<sequence>MVGAGFSANAYTSSILVHLLATNELDNASKEFAIQKNQLRPTELFWLYIDDLIGVGRPLSSFIGNNLQKQIKVLYLGTKSRHLYALIEDKRIPET</sequence>
<reference evidence="2" key="1">
    <citation type="journal article" date="2022" name="Mol. Ecol. Resour.">
        <title>The genomes of chicory, endive, great burdock and yacon provide insights into Asteraceae palaeo-polyploidization history and plant inulin production.</title>
        <authorList>
            <person name="Fan W."/>
            <person name="Wang S."/>
            <person name="Wang H."/>
            <person name="Wang A."/>
            <person name="Jiang F."/>
            <person name="Liu H."/>
            <person name="Zhao H."/>
            <person name="Xu D."/>
            <person name="Zhang Y."/>
        </authorList>
    </citation>
    <scope>NUCLEOTIDE SEQUENCE [LARGE SCALE GENOMIC DNA]</scope>
    <source>
        <strain evidence="2">cv. Yunnan</strain>
    </source>
</reference>
<name>A0ACB9IGF8_9ASTR</name>
<evidence type="ECO:0000313" key="1">
    <source>
        <dbReference type="EMBL" id="KAI3806886.1"/>
    </source>
</evidence>
<gene>
    <name evidence="1" type="ORF">L1987_22804</name>
</gene>
<protein>
    <submittedName>
        <fullName evidence="1">Uncharacterized protein</fullName>
    </submittedName>
</protein>
<organism evidence="1 2">
    <name type="scientific">Smallanthus sonchifolius</name>
    <dbReference type="NCBI Taxonomy" id="185202"/>
    <lineage>
        <taxon>Eukaryota</taxon>
        <taxon>Viridiplantae</taxon>
        <taxon>Streptophyta</taxon>
        <taxon>Embryophyta</taxon>
        <taxon>Tracheophyta</taxon>
        <taxon>Spermatophyta</taxon>
        <taxon>Magnoliopsida</taxon>
        <taxon>eudicotyledons</taxon>
        <taxon>Gunneridae</taxon>
        <taxon>Pentapetalae</taxon>
        <taxon>asterids</taxon>
        <taxon>campanulids</taxon>
        <taxon>Asterales</taxon>
        <taxon>Asteraceae</taxon>
        <taxon>Asteroideae</taxon>
        <taxon>Heliantheae alliance</taxon>
        <taxon>Millerieae</taxon>
        <taxon>Smallanthus</taxon>
    </lineage>
</organism>